<dbReference type="Proteomes" id="UP001057402">
    <property type="component" value="Chromosome 9"/>
</dbReference>
<gene>
    <name evidence="1" type="ORF">MLD38_031958</name>
</gene>
<proteinExistence type="predicted"/>
<reference evidence="2" key="1">
    <citation type="journal article" date="2023" name="Front. Plant Sci.">
        <title>Chromosomal-level genome assembly of Melastoma candidum provides insights into trichome evolution.</title>
        <authorList>
            <person name="Zhong Y."/>
            <person name="Wu W."/>
            <person name="Sun C."/>
            <person name="Zou P."/>
            <person name="Liu Y."/>
            <person name="Dai S."/>
            <person name="Zhou R."/>
        </authorList>
    </citation>
    <scope>NUCLEOTIDE SEQUENCE [LARGE SCALE GENOMIC DNA]</scope>
</reference>
<name>A0ACB9MRV5_9MYRT</name>
<accession>A0ACB9MRV5</accession>
<dbReference type="EMBL" id="CM042888">
    <property type="protein sequence ID" value="KAI4326670.1"/>
    <property type="molecule type" value="Genomic_DNA"/>
</dbReference>
<sequence>MIFCCESSSILRQACCRLLLLGCMLSVFKAQGFVRVVTVEMPCLHDMIHALIAGERMFVALHQSKRGAHDFAFPEPSFICSGEDTKSSMEARRSRFSPREFQNHELIQVPGLFDEIPDQFLRLLAADTSG</sequence>
<evidence type="ECO:0000313" key="1">
    <source>
        <dbReference type="EMBL" id="KAI4326670.1"/>
    </source>
</evidence>
<protein>
    <submittedName>
        <fullName evidence="1">Uncharacterized protein</fullName>
    </submittedName>
</protein>
<evidence type="ECO:0000313" key="2">
    <source>
        <dbReference type="Proteomes" id="UP001057402"/>
    </source>
</evidence>
<comment type="caution">
    <text evidence="1">The sequence shown here is derived from an EMBL/GenBank/DDBJ whole genome shotgun (WGS) entry which is preliminary data.</text>
</comment>
<organism evidence="1 2">
    <name type="scientific">Melastoma candidum</name>
    <dbReference type="NCBI Taxonomy" id="119954"/>
    <lineage>
        <taxon>Eukaryota</taxon>
        <taxon>Viridiplantae</taxon>
        <taxon>Streptophyta</taxon>
        <taxon>Embryophyta</taxon>
        <taxon>Tracheophyta</taxon>
        <taxon>Spermatophyta</taxon>
        <taxon>Magnoliopsida</taxon>
        <taxon>eudicotyledons</taxon>
        <taxon>Gunneridae</taxon>
        <taxon>Pentapetalae</taxon>
        <taxon>rosids</taxon>
        <taxon>malvids</taxon>
        <taxon>Myrtales</taxon>
        <taxon>Melastomataceae</taxon>
        <taxon>Melastomatoideae</taxon>
        <taxon>Melastomateae</taxon>
        <taxon>Melastoma</taxon>
    </lineage>
</organism>
<keyword evidence="2" id="KW-1185">Reference proteome</keyword>